<dbReference type="GO" id="GO:0016791">
    <property type="term" value="F:phosphatase activity"/>
    <property type="evidence" value="ECO:0007669"/>
    <property type="project" value="UniProtKB-ARBA"/>
</dbReference>
<feature type="domain" description="Transcription factor TFIIIC triple barrel" evidence="2">
    <location>
        <begin position="310"/>
        <end position="405"/>
    </location>
</feature>
<organism evidence="3 4">
    <name type="scientific">Pichia kudriavzevii</name>
    <name type="common">Yeast</name>
    <name type="synonym">Issatchenkia orientalis</name>
    <dbReference type="NCBI Taxonomy" id="4909"/>
    <lineage>
        <taxon>Eukaryota</taxon>
        <taxon>Fungi</taxon>
        <taxon>Dikarya</taxon>
        <taxon>Ascomycota</taxon>
        <taxon>Saccharomycotina</taxon>
        <taxon>Pichiomycetes</taxon>
        <taxon>Pichiales</taxon>
        <taxon>Pichiaceae</taxon>
        <taxon>Pichia</taxon>
    </lineage>
</organism>
<feature type="region of interest" description="Disordered" evidence="1">
    <location>
        <begin position="273"/>
        <end position="306"/>
    </location>
</feature>
<dbReference type="InterPro" id="IPR019481">
    <property type="entry name" value="TFIIIC_triple_barrel"/>
</dbReference>
<dbReference type="Gene3D" id="2.60.40.4370">
    <property type="match status" value="1"/>
</dbReference>
<dbReference type="InterPro" id="IPR014623">
    <property type="entry name" value="Tfc7/tau55"/>
</dbReference>
<feature type="region of interest" description="Disordered" evidence="1">
    <location>
        <begin position="441"/>
        <end position="465"/>
    </location>
</feature>
<comment type="caution">
    <text evidence="3">The sequence shown here is derived from an EMBL/GenBank/DDBJ whole genome shotgun (WGS) entry which is preliminary data.</text>
</comment>
<dbReference type="PIRSF" id="PIRSF036802">
    <property type="entry name" value="Tau55_TFC7"/>
    <property type="match status" value="1"/>
</dbReference>
<dbReference type="SUPFAM" id="SSF53254">
    <property type="entry name" value="Phosphoglycerate mutase-like"/>
    <property type="match status" value="1"/>
</dbReference>
<dbReference type="Gene3D" id="3.40.50.1240">
    <property type="entry name" value="Phosphoglycerate mutase-like"/>
    <property type="match status" value="1"/>
</dbReference>
<dbReference type="EMBL" id="JQFK01000014">
    <property type="protein sequence ID" value="KGK38914.1"/>
    <property type="molecule type" value="Genomic_DNA"/>
</dbReference>
<gene>
    <name evidence="3" type="ORF">JL09_g1960</name>
</gene>
<evidence type="ECO:0000313" key="3">
    <source>
        <dbReference type="EMBL" id="KGK38914.1"/>
    </source>
</evidence>
<dbReference type="InterPro" id="IPR029033">
    <property type="entry name" value="His_PPase_superfam"/>
</dbReference>
<proteinExistence type="predicted"/>
<dbReference type="InterPro" id="IPR051710">
    <property type="entry name" value="Phosphatase_SH3-domain"/>
</dbReference>
<dbReference type="AlphaFoldDB" id="A0A099P3U4"/>
<dbReference type="PANTHER" id="PTHR16469">
    <property type="entry name" value="UBIQUITIN-ASSOCIATED AND SH3 DOMAIN-CONTAINING BA-RELATED"/>
    <property type="match status" value="1"/>
</dbReference>
<dbReference type="CDD" id="cd07067">
    <property type="entry name" value="HP_PGM_like"/>
    <property type="match status" value="1"/>
</dbReference>
<sequence length="465" mass="52658">MTLKTIYIARHGYRSNWLPLPEQIPPPTGIDSNPPLAPHGVKQAQELAGFITKDLPQKNLPVPQMIFSSPFYRCIETINPTAEALHLPIQLERGLGEWFKPHRKIVPVPADHLTLHKFFNTVPSEMDWLWDTVIPSLEGETEEEIFKRCQVFWSKFIPKFESIYPNVECIILVTHAATKIALGMALAGYSNVRDFLTEKDGGDGKTTRIGGSTCSLDGYAKSSNGDTWNLFMNAETSFLSCGAEMDWHFATSQFEAGSKEDIEYRKKLQARKIDYTSNSNQNNHNDNIDNKESDENSDGDGDGDDEYQDVYVNLVFPASSTSYDLNNDPLHIQNSNSNQRGNMASNEIQESIDYKNEAGVSTAINKLRVSGWEKETPLVQNKNDILQGEWTRLVGTELIFDENGQYIATVDDHILLQYGRLQEQKLDKSTLLERARNLAKQVEEEKKGNLKKETKVDEDRMDESK</sequence>
<evidence type="ECO:0000259" key="2">
    <source>
        <dbReference type="Pfam" id="PF10419"/>
    </source>
</evidence>
<evidence type="ECO:0000313" key="4">
    <source>
        <dbReference type="Proteomes" id="UP000029867"/>
    </source>
</evidence>
<protein>
    <recommendedName>
        <fullName evidence="2">Transcription factor TFIIIC triple barrel domain-containing protein</fullName>
    </recommendedName>
</protein>
<dbReference type="Pfam" id="PF00300">
    <property type="entry name" value="His_Phos_1"/>
    <property type="match status" value="1"/>
</dbReference>
<dbReference type="VEuPathDB" id="FungiDB:C5L36_0E04510"/>
<feature type="compositionally biased region" description="Acidic residues" evidence="1">
    <location>
        <begin position="295"/>
        <end position="306"/>
    </location>
</feature>
<accession>A0A099P3U4</accession>
<dbReference type="Proteomes" id="UP000029867">
    <property type="component" value="Unassembled WGS sequence"/>
</dbReference>
<dbReference type="FunFam" id="3.40.50.1240:FF:000034">
    <property type="entry name" value="Transcription factor TFIIIC subunit"/>
    <property type="match status" value="1"/>
</dbReference>
<name>A0A099P3U4_PICKU</name>
<dbReference type="PANTHER" id="PTHR16469:SF51">
    <property type="entry name" value="TRANSCRIPTION FACTOR TAU 55 KDA SUBUNIT"/>
    <property type="match status" value="1"/>
</dbReference>
<dbReference type="Pfam" id="PF10419">
    <property type="entry name" value="TFIIIC_sub6"/>
    <property type="match status" value="1"/>
</dbReference>
<evidence type="ECO:0000256" key="1">
    <source>
        <dbReference type="SAM" id="MobiDB-lite"/>
    </source>
</evidence>
<dbReference type="InterPro" id="IPR013078">
    <property type="entry name" value="His_Pase_superF_clade-1"/>
</dbReference>
<dbReference type="eggNOG" id="ENOG502RYP8">
    <property type="taxonomic scope" value="Eukaryota"/>
</dbReference>
<dbReference type="HOGENOM" id="CLU_042838_0_0_1"/>
<reference evidence="4" key="1">
    <citation type="journal article" date="2014" name="Microb. Cell Fact.">
        <title>Exploiting Issatchenkia orientalis SD108 for succinic acid production.</title>
        <authorList>
            <person name="Xiao H."/>
            <person name="Shao Z."/>
            <person name="Jiang Y."/>
            <person name="Dole S."/>
            <person name="Zhao H."/>
        </authorList>
    </citation>
    <scope>NUCLEOTIDE SEQUENCE [LARGE SCALE GENOMIC DNA]</scope>
    <source>
        <strain evidence="4">SD108</strain>
    </source>
</reference>